<evidence type="ECO:0000313" key="4">
    <source>
        <dbReference type="Proteomes" id="UP000596660"/>
    </source>
</evidence>
<dbReference type="Proteomes" id="UP000596660">
    <property type="component" value="Unplaced"/>
</dbReference>
<dbReference type="OMA" id="IRDITMA"/>
<dbReference type="AlphaFoldDB" id="A0A803NBU0"/>
<evidence type="ECO:0000313" key="3">
    <source>
        <dbReference type="EnsemblPlants" id="AUR62043531-RA:cds"/>
    </source>
</evidence>
<sequence>MSKTARDSSMNDAKNFTALVIDDTAIIRKIEEMLLNSKGFKTKVVENGQEAVNTFIEGNFFDVIIMDMEMPIMDGIQKATKELRAMGVKGLIFGVTSSELKSDIQAFVEAGLDEYFPKPLDFVKIDDILKRLEK</sequence>
<dbReference type="InterPro" id="IPR001789">
    <property type="entry name" value="Sig_transdc_resp-reg_receiver"/>
</dbReference>
<dbReference type="Pfam" id="PF00072">
    <property type="entry name" value="Response_reg"/>
    <property type="match status" value="1"/>
</dbReference>
<dbReference type="PANTHER" id="PTHR43228">
    <property type="entry name" value="TWO-COMPONENT RESPONSE REGULATOR"/>
    <property type="match status" value="1"/>
</dbReference>
<dbReference type="PROSITE" id="PS50110">
    <property type="entry name" value="RESPONSE_REGULATORY"/>
    <property type="match status" value="1"/>
</dbReference>
<dbReference type="GO" id="GO:0000160">
    <property type="term" value="P:phosphorelay signal transduction system"/>
    <property type="evidence" value="ECO:0007669"/>
    <property type="project" value="InterPro"/>
</dbReference>
<dbReference type="CDD" id="cd17546">
    <property type="entry name" value="REC_hyHK_CKI1_RcsC-like"/>
    <property type="match status" value="1"/>
</dbReference>
<accession>A0A803NBU0</accession>
<dbReference type="SMR" id="A0A803NBU0"/>
<feature type="domain" description="Response regulatory" evidence="2">
    <location>
        <begin position="17"/>
        <end position="133"/>
    </location>
</feature>
<dbReference type="PANTHER" id="PTHR43228:SF1">
    <property type="entry name" value="TWO-COMPONENT RESPONSE REGULATOR ARR22"/>
    <property type="match status" value="1"/>
</dbReference>
<dbReference type="SMART" id="SM00448">
    <property type="entry name" value="REC"/>
    <property type="match status" value="1"/>
</dbReference>
<organism evidence="3 4">
    <name type="scientific">Chenopodium quinoa</name>
    <name type="common">Quinoa</name>
    <dbReference type="NCBI Taxonomy" id="63459"/>
    <lineage>
        <taxon>Eukaryota</taxon>
        <taxon>Viridiplantae</taxon>
        <taxon>Streptophyta</taxon>
        <taxon>Embryophyta</taxon>
        <taxon>Tracheophyta</taxon>
        <taxon>Spermatophyta</taxon>
        <taxon>Magnoliopsida</taxon>
        <taxon>eudicotyledons</taxon>
        <taxon>Gunneridae</taxon>
        <taxon>Pentapetalae</taxon>
        <taxon>Caryophyllales</taxon>
        <taxon>Chenopodiaceae</taxon>
        <taxon>Chenopodioideae</taxon>
        <taxon>Atripliceae</taxon>
        <taxon>Chenopodium</taxon>
    </lineage>
</organism>
<dbReference type="InterPro" id="IPR052048">
    <property type="entry name" value="ST_Response_Regulator"/>
</dbReference>
<keyword evidence="1" id="KW-0597">Phosphoprotein</keyword>
<dbReference type="SUPFAM" id="SSF52172">
    <property type="entry name" value="CheY-like"/>
    <property type="match status" value="1"/>
</dbReference>
<dbReference type="EnsemblPlants" id="AUR62043531-RA">
    <property type="protein sequence ID" value="AUR62043531-RA:cds"/>
    <property type="gene ID" value="AUR62043531"/>
</dbReference>
<feature type="modified residue" description="4-aspartylphosphate" evidence="1">
    <location>
        <position position="67"/>
    </location>
</feature>
<evidence type="ECO:0000259" key="2">
    <source>
        <dbReference type="PROSITE" id="PS50110"/>
    </source>
</evidence>
<reference evidence="3" key="2">
    <citation type="submission" date="2021-03" db="UniProtKB">
        <authorList>
            <consortium name="EnsemblPlants"/>
        </authorList>
    </citation>
    <scope>IDENTIFICATION</scope>
</reference>
<protein>
    <recommendedName>
        <fullName evidence="2">Response regulatory domain-containing protein</fullName>
    </recommendedName>
</protein>
<keyword evidence="4" id="KW-1185">Reference proteome</keyword>
<name>A0A803NBU0_CHEQI</name>
<evidence type="ECO:0000256" key="1">
    <source>
        <dbReference type="PROSITE-ProRule" id="PRU00169"/>
    </source>
</evidence>
<dbReference type="Gene3D" id="3.40.50.2300">
    <property type="match status" value="1"/>
</dbReference>
<proteinExistence type="predicted"/>
<dbReference type="Gramene" id="AUR62043531-RA">
    <property type="protein sequence ID" value="AUR62043531-RA:cds"/>
    <property type="gene ID" value="AUR62043531"/>
</dbReference>
<reference evidence="3" key="1">
    <citation type="journal article" date="2017" name="Nature">
        <title>The genome of Chenopodium quinoa.</title>
        <authorList>
            <person name="Jarvis D.E."/>
            <person name="Ho Y.S."/>
            <person name="Lightfoot D.J."/>
            <person name="Schmoeckel S.M."/>
            <person name="Li B."/>
            <person name="Borm T.J.A."/>
            <person name="Ohyanagi H."/>
            <person name="Mineta K."/>
            <person name="Michell C.T."/>
            <person name="Saber N."/>
            <person name="Kharbatia N.M."/>
            <person name="Rupper R.R."/>
            <person name="Sharp A.R."/>
            <person name="Dally N."/>
            <person name="Boughton B.A."/>
            <person name="Woo Y.H."/>
            <person name="Gao G."/>
            <person name="Schijlen E.G.W.M."/>
            <person name="Guo X."/>
            <person name="Momin A.A."/>
            <person name="Negrao S."/>
            <person name="Al-Babili S."/>
            <person name="Gehring C."/>
            <person name="Roessner U."/>
            <person name="Jung C."/>
            <person name="Murphy K."/>
            <person name="Arold S.T."/>
            <person name="Gojobori T."/>
            <person name="van der Linden C.G."/>
            <person name="van Loo E.N."/>
            <person name="Jellen E.N."/>
            <person name="Maughan P.J."/>
            <person name="Tester M."/>
        </authorList>
    </citation>
    <scope>NUCLEOTIDE SEQUENCE [LARGE SCALE GENOMIC DNA]</scope>
    <source>
        <strain evidence="3">cv. PI 614886</strain>
    </source>
</reference>
<dbReference type="InterPro" id="IPR011006">
    <property type="entry name" value="CheY-like_superfamily"/>
</dbReference>